<dbReference type="InterPro" id="IPR003593">
    <property type="entry name" value="AAA+_ATPase"/>
</dbReference>
<keyword evidence="5" id="KW-0547">Nucleotide-binding</keyword>
<protein>
    <submittedName>
        <fullName evidence="10">Energy-coupling factor transporter ATP-binding protein EcfA1</fullName>
    </submittedName>
</protein>
<dbReference type="SMART" id="SM00382">
    <property type="entry name" value="AAA"/>
    <property type="match status" value="1"/>
</dbReference>
<dbReference type="CDD" id="cd03225">
    <property type="entry name" value="ABC_cobalt_CbiO_domain1"/>
    <property type="match status" value="1"/>
</dbReference>
<organism evidence="10 11">
    <name type="scientific">Priestia taiwanensis</name>
    <dbReference type="NCBI Taxonomy" id="1347902"/>
    <lineage>
        <taxon>Bacteria</taxon>
        <taxon>Bacillati</taxon>
        <taxon>Bacillota</taxon>
        <taxon>Bacilli</taxon>
        <taxon>Bacillales</taxon>
        <taxon>Bacillaceae</taxon>
        <taxon>Priestia</taxon>
    </lineage>
</organism>
<dbReference type="SUPFAM" id="SSF52540">
    <property type="entry name" value="P-loop containing nucleoside triphosphate hydrolases"/>
    <property type="match status" value="1"/>
</dbReference>
<dbReference type="EMBL" id="BMFK01000007">
    <property type="protein sequence ID" value="GGE84339.1"/>
    <property type="molecule type" value="Genomic_DNA"/>
</dbReference>
<dbReference type="PANTHER" id="PTHR43553:SF24">
    <property type="entry name" value="ENERGY-COUPLING FACTOR TRANSPORTER ATP-BINDING PROTEIN ECFA1"/>
    <property type="match status" value="1"/>
</dbReference>
<reference evidence="10" key="1">
    <citation type="journal article" date="2014" name="Int. J. Syst. Evol. Microbiol.">
        <title>Complete genome sequence of Corynebacterium casei LMG S-19264T (=DSM 44701T), isolated from a smear-ripened cheese.</title>
        <authorList>
            <consortium name="US DOE Joint Genome Institute (JGI-PGF)"/>
            <person name="Walter F."/>
            <person name="Albersmeier A."/>
            <person name="Kalinowski J."/>
            <person name="Ruckert C."/>
        </authorList>
    </citation>
    <scope>NUCLEOTIDE SEQUENCE</scope>
    <source>
        <strain evidence="10">CGMCC 1.12698</strain>
    </source>
</reference>
<keyword evidence="11" id="KW-1185">Reference proteome</keyword>
<dbReference type="Proteomes" id="UP000605259">
    <property type="component" value="Unassembled WGS sequence"/>
</dbReference>
<dbReference type="Gene3D" id="3.40.50.300">
    <property type="entry name" value="P-loop containing nucleotide triphosphate hydrolases"/>
    <property type="match status" value="1"/>
</dbReference>
<keyword evidence="4" id="KW-1003">Cell membrane</keyword>
<comment type="caution">
    <text evidence="10">The sequence shown here is derived from an EMBL/GenBank/DDBJ whole genome shotgun (WGS) entry which is preliminary data.</text>
</comment>
<comment type="similarity">
    <text evidence="2">Belongs to the ABC transporter superfamily.</text>
</comment>
<dbReference type="NCBIfam" id="TIGR04520">
    <property type="entry name" value="ECF_ATPase_1"/>
    <property type="match status" value="1"/>
</dbReference>
<evidence type="ECO:0000256" key="1">
    <source>
        <dbReference type="ARBA" id="ARBA00004202"/>
    </source>
</evidence>
<dbReference type="GO" id="GO:0016887">
    <property type="term" value="F:ATP hydrolysis activity"/>
    <property type="evidence" value="ECO:0007669"/>
    <property type="project" value="InterPro"/>
</dbReference>
<dbReference type="InterPro" id="IPR027417">
    <property type="entry name" value="P-loop_NTPase"/>
</dbReference>
<dbReference type="Pfam" id="PF00005">
    <property type="entry name" value="ABC_tran"/>
    <property type="match status" value="1"/>
</dbReference>
<evidence type="ECO:0000313" key="10">
    <source>
        <dbReference type="EMBL" id="GGE84339.1"/>
    </source>
</evidence>
<dbReference type="RefSeq" id="WP_188390025.1">
    <property type="nucleotide sequence ID" value="NZ_BMFK01000007.1"/>
</dbReference>
<dbReference type="InterPro" id="IPR050095">
    <property type="entry name" value="ECF_ABC_transporter_ATP-bd"/>
</dbReference>
<name>A0A917AWM8_9BACI</name>
<keyword evidence="7" id="KW-1278">Translocase</keyword>
<evidence type="ECO:0000259" key="9">
    <source>
        <dbReference type="PROSITE" id="PS50893"/>
    </source>
</evidence>
<evidence type="ECO:0000256" key="8">
    <source>
        <dbReference type="ARBA" id="ARBA00023136"/>
    </source>
</evidence>
<dbReference type="InterPro" id="IPR017871">
    <property type="entry name" value="ABC_transporter-like_CS"/>
</dbReference>
<reference evidence="10" key="2">
    <citation type="submission" date="2020-09" db="EMBL/GenBank/DDBJ databases">
        <authorList>
            <person name="Sun Q."/>
            <person name="Zhou Y."/>
        </authorList>
    </citation>
    <scope>NUCLEOTIDE SEQUENCE</scope>
    <source>
        <strain evidence="10">CGMCC 1.12698</strain>
    </source>
</reference>
<gene>
    <name evidence="10" type="primary">ecfA1</name>
    <name evidence="10" type="ORF">GCM10007140_37340</name>
</gene>
<evidence type="ECO:0000256" key="2">
    <source>
        <dbReference type="ARBA" id="ARBA00005417"/>
    </source>
</evidence>
<dbReference type="InterPro" id="IPR030947">
    <property type="entry name" value="EcfA_1"/>
</dbReference>
<keyword evidence="3" id="KW-0813">Transport</keyword>
<feature type="domain" description="ABC transporter" evidence="9">
    <location>
        <begin position="6"/>
        <end position="241"/>
    </location>
</feature>
<dbReference type="PANTHER" id="PTHR43553">
    <property type="entry name" value="HEAVY METAL TRANSPORTER"/>
    <property type="match status" value="1"/>
</dbReference>
<comment type="subcellular location">
    <subcellularLocation>
        <location evidence="1">Cell membrane</location>
        <topology evidence="1">Peripheral membrane protein</topology>
    </subcellularLocation>
</comment>
<evidence type="ECO:0000256" key="3">
    <source>
        <dbReference type="ARBA" id="ARBA00022448"/>
    </source>
</evidence>
<evidence type="ECO:0000256" key="6">
    <source>
        <dbReference type="ARBA" id="ARBA00022840"/>
    </source>
</evidence>
<evidence type="ECO:0000256" key="7">
    <source>
        <dbReference type="ARBA" id="ARBA00022967"/>
    </source>
</evidence>
<dbReference type="InterPro" id="IPR003439">
    <property type="entry name" value="ABC_transporter-like_ATP-bd"/>
</dbReference>
<sequence>MKKEQLRVENISFTYPSRDTSALEEVSFSLYENEWLAIIGPNGSGKSTMSKIINGLLLPSSGTVTVGEDLLLSEDTVWDIREKIGIVFQNPDNQFVGTTVIDDLAFGLENLSIPREEMVRRIPRVLEQVGMTGFEDAEPHLLSGGQKQRVAIAGILAMQPSIIILDEATSMLDPKGRMEVMKTVRALKEEMNLSVISITHDLEEAMHADRILVLHNGKKIDEGTPSEIFEQAKMLQEIGLDVPFAVKLSASLREEGINIGANHLSMEGVIEALCKLHSTK</sequence>
<dbReference type="PROSITE" id="PS50893">
    <property type="entry name" value="ABC_TRANSPORTER_2"/>
    <property type="match status" value="1"/>
</dbReference>
<dbReference type="AlphaFoldDB" id="A0A917AWM8"/>
<dbReference type="GO" id="GO:0043190">
    <property type="term" value="C:ATP-binding cassette (ABC) transporter complex"/>
    <property type="evidence" value="ECO:0007669"/>
    <property type="project" value="TreeGrafter"/>
</dbReference>
<dbReference type="GO" id="GO:0015087">
    <property type="term" value="F:cobalt ion transmembrane transporter activity"/>
    <property type="evidence" value="ECO:0007669"/>
    <property type="project" value="UniProtKB-ARBA"/>
</dbReference>
<evidence type="ECO:0000313" key="11">
    <source>
        <dbReference type="Proteomes" id="UP000605259"/>
    </source>
</evidence>
<dbReference type="NCBIfam" id="NF010156">
    <property type="entry name" value="PRK13635.1"/>
    <property type="match status" value="1"/>
</dbReference>
<dbReference type="GO" id="GO:0005524">
    <property type="term" value="F:ATP binding"/>
    <property type="evidence" value="ECO:0007669"/>
    <property type="project" value="UniProtKB-KW"/>
</dbReference>
<dbReference type="InterPro" id="IPR015856">
    <property type="entry name" value="ABC_transpr_CbiO/EcfA_su"/>
</dbReference>
<evidence type="ECO:0000256" key="4">
    <source>
        <dbReference type="ARBA" id="ARBA00022475"/>
    </source>
</evidence>
<accession>A0A917AWM8</accession>
<proteinExistence type="inferred from homology"/>
<dbReference type="NCBIfam" id="NF010167">
    <property type="entry name" value="PRK13648.1"/>
    <property type="match status" value="1"/>
</dbReference>
<dbReference type="PROSITE" id="PS00211">
    <property type="entry name" value="ABC_TRANSPORTER_1"/>
    <property type="match status" value="1"/>
</dbReference>
<keyword evidence="6 10" id="KW-0067">ATP-binding</keyword>
<dbReference type="GO" id="GO:0042626">
    <property type="term" value="F:ATPase-coupled transmembrane transporter activity"/>
    <property type="evidence" value="ECO:0007669"/>
    <property type="project" value="TreeGrafter"/>
</dbReference>
<dbReference type="FunFam" id="3.40.50.300:FF:000224">
    <property type="entry name" value="Energy-coupling factor transporter ATP-binding protein EcfA"/>
    <property type="match status" value="1"/>
</dbReference>
<keyword evidence="8" id="KW-0472">Membrane</keyword>
<evidence type="ECO:0000256" key="5">
    <source>
        <dbReference type="ARBA" id="ARBA00022741"/>
    </source>
</evidence>